<dbReference type="AlphaFoldDB" id="A0A382SXW7"/>
<gene>
    <name evidence="2" type="ORF">METZ01_LOCUS367598</name>
</gene>
<proteinExistence type="predicted"/>
<dbReference type="InterPro" id="IPR041072">
    <property type="entry name" value="FAA_hydro_N"/>
</dbReference>
<accession>A0A382SXW7</accession>
<evidence type="ECO:0000313" key="2">
    <source>
        <dbReference type="EMBL" id="SVD14744.1"/>
    </source>
</evidence>
<feature type="non-terminal residue" evidence="2">
    <location>
        <position position="37"/>
    </location>
</feature>
<dbReference type="Pfam" id="PF18288">
    <property type="entry name" value="FAA_hydro_N_2"/>
    <property type="match status" value="1"/>
</dbReference>
<reference evidence="2" key="1">
    <citation type="submission" date="2018-05" db="EMBL/GenBank/DDBJ databases">
        <authorList>
            <person name="Lanie J.A."/>
            <person name="Ng W.-L."/>
            <person name="Kazmierczak K.M."/>
            <person name="Andrzejewski T.M."/>
            <person name="Davidsen T.M."/>
            <person name="Wayne K.J."/>
            <person name="Tettelin H."/>
            <person name="Glass J.I."/>
            <person name="Rusch D."/>
            <person name="Podicherti R."/>
            <person name="Tsui H.-C.T."/>
            <person name="Winkler M.E."/>
        </authorList>
    </citation>
    <scope>NUCLEOTIDE SEQUENCE</scope>
</reference>
<feature type="domain" description="Fumarylacetoacetase N-terminal" evidence="1">
    <location>
        <begin position="1"/>
        <end position="37"/>
    </location>
</feature>
<evidence type="ECO:0000259" key="1">
    <source>
        <dbReference type="Pfam" id="PF18288"/>
    </source>
</evidence>
<sequence length="37" mass="4033">MKLASLKSERDGHLVIVSRDLERAVSAKDIAPTLQLA</sequence>
<organism evidence="2">
    <name type="scientific">marine metagenome</name>
    <dbReference type="NCBI Taxonomy" id="408172"/>
    <lineage>
        <taxon>unclassified sequences</taxon>
        <taxon>metagenomes</taxon>
        <taxon>ecological metagenomes</taxon>
    </lineage>
</organism>
<dbReference type="EMBL" id="UINC01132428">
    <property type="protein sequence ID" value="SVD14744.1"/>
    <property type="molecule type" value="Genomic_DNA"/>
</dbReference>
<protein>
    <recommendedName>
        <fullName evidence="1">Fumarylacetoacetase N-terminal domain-containing protein</fullName>
    </recommendedName>
</protein>
<name>A0A382SXW7_9ZZZZ</name>